<sequence>MWRKIMASVTMIILQYTNQRKAGITSATEIREMQQSSLDPLIRPARAQQTVPKHFPRTEHLFFQEQTSGTRSGQKWSKSILGIIKNEHKHVHSWLAVIPIDWVSKVSQEENAQDMPGKPTQACTTETNASDALVHTSDKIKVTKQK</sequence>
<dbReference type="EMBL" id="GBXM01012778">
    <property type="protein sequence ID" value="JAH95799.1"/>
    <property type="molecule type" value="Transcribed_RNA"/>
</dbReference>
<feature type="region of interest" description="Disordered" evidence="1">
    <location>
        <begin position="109"/>
        <end position="129"/>
    </location>
</feature>
<evidence type="ECO:0000313" key="2">
    <source>
        <dbReference type="EMBL" id="JAH95799.1"/>
    </source>
</evidence>
<reference evidence="2" key="2">
    <citation type="journal article" date="2015" name="Fish Shellfish Immunol.">
        <title>Early steps in the European eel (Anguilla anguilla)-Vibrio vulnificus interaction in the gills: Role of the RtxA13 toxin.</title>
        <authorList>
            <person name="Callol A."/>
            <person name="Pajuelo D."/>
            <person name="Ebbesson L."/>
            <person name="Teles M."/>
            <person name="MacKenzie S."/>
            <person name="Amaro C."/>
        </authorList>
    </citation>
    <scope>NUCLEOTIDE SEQUENCE</scope>
</reference>
<protein>
    <submittedName>
        <fullName evidence="2">Uncharacterized protein</fullName>
    </submittedName>
</protein>
<evidence type="ECO:0000256" key="1">
    <source>
        <dbReference type="SAM" id="MobiDB-lite"/>
    </source>
</evidence>
<organism evidence="2">
    <name type="scientific">Anguilla anguilla</name>
    <name type="common">European freshwater eel</name>
    <name type="synonym">Muraena anguilla</name>
    <dbReference type="NCBI Taxonomy" id="7936"/>
    <lineage>
        <taxon>Eukaryota</taxon>
        <taxon>Metazoa</taxon>
        <taxon>Chordata</taxon>
        <taxon>Craniata</taxon>
        <taxon>Vertebrata</taxon>
        <taxon>Euteleostomi</taxon>
        <taxon>Actinopterygii</taxon>
        <taxon>Neopterygii</taxon>
        <taxon>Teleostei</taxon>
        <taxon>Anguilliformes</taxon>
        <taxon>Anguillidae</taxon>
        <taxon>Anguilla</taxon>
    </lineage>
</organism>
<proteinExistence type="predicted"/>
<accession>A0A0E9WZP8</accession>
<reference evidence="2" key="1">
    <citation type="submission" date="2014-11" db="EMBL/GenBank/DDBJ databases">
        <authorList>
            <person name="Amaro Gonzalez C."/>
        </authorList>
    </citation>
    <scope>NUCLEOTIDE SEQUENCE</scope>
</reference>
<name>A0A0E9WZP8_ANGAN</name>
<dbReference type="AlphaFoldDB" id="A0A0E9WZP8"/>